<dbReference type="EMBL" id="LR796577">
    <property type="protein sequence ID" value="CAB4152589.1"/>
    <property type="molecule type" value="Genomic_DNA"/>
</dbReference>
<dbReference type="Gene3D" id="3.30.420.240">
    <property type="match status" value="1"/>
</dbReference>
<evidence type="ECO:0000259" key="2">
    <source>
        <dbReference type="Pfam" id="PF20441"/>
    </source>
</evidence>
<evidence type="ECO:0000313" key="3">
    <source>
        <dbReference type="EMBL" id="CAB4152589.1"/>
    </source>
</evidence>
<dbReference type="InterPro" id="IPR046462">
    <property type="entry name" value="TerL_nuclease"/>
</dbReference>
<protein>
    <submittedName>
        <fullName evidence="3">COG4626 Phage terminase-like protein, large subunit</fullName>
    </submittedName>
</protein>
<dbReference type="InterPro" id="IPR027417">
    <property type="entry name" value="P-loop_NTPase"/>
</dbReference>
<dbReference type="PANTHER" id="PTHR41287">
    <property type="match status" value="1"/>
</dbReference>
<name>A0A6J5NAI1_9CAUD</name>
<evidence type="ECO:0000259" key="1">
    <source>
        <dbReference type="Pfam" id="PF03354"/>
    </source>
</evidence>
<feature type="domain" description="Terminase large subunit-like endonuclease" evidence="2">
    <location>
        <begin position="352"/>
        <end position="470"/>
    </location>
</feature>
<gene>
    <name evidence="3" type="ORF">UFOVP613_22</name>
</gene>
<dbReference type="PANTHER" id="PTHR41287:SF1">
    <property type="entry name" value="PROTEIN YMFN"/>
    <property type="match status" value="1"/>
</dbReference>
<accession>A0A6J5NAI1</accession>
<organism evidence="3">
    <name type="scientific">uncultured Caudovirales phage</name>
    <dbReference type="NCBI Taxonomy" id="2100421"/>
    <lineage>
        <taxon>Viruses</taxon>
        <taxon>Duplodnaviria</taxon>
        <taxon>Heunggongvirae</taxon>
        <taxon>Uroviricota</taxon>
        <taxon>Caudoviricetes</taxon>
        <taxon>Peduoviridae</taxon>
        <taxon>Maltschvirus</taxon>
        <taxon>Maltschvirus maltsch</taxon>
    </lineage>
</organism>
<proteinExistence type="predicted"/>
<dbReference type="Pfam" id="PF20441">
    <property type="entry name" value="TerL_nuclease"/>
    <property type="match status" value="2"/>
</dbReference>
<dbReference type="GO" id="GO:0004519">
    <property type="term" value="F:endonuclease activity"/>
    <property type="evidence" value="ECO:0007669"/>
    <property type="project" value="InterPro"/>
</dbReference>
<feature type="domain" description="Terminase large subunit-like ATPase" evidence="1">
    <location>
        <begin position="42"/>
        <end position="209"/>
    </location>
</feature>
<dbReference type="InterPro" id="IPR005021">
    <property type="entry name" value="Terminase_largesu-like"/>
</dbReference>
<reference evidence="3" key="1">
    <citation type="submission" date="2020-04" db="EMBL/GenBank/DDBJ databases">
        <authorList>
            <person name="Chiriac C."/>
            <person name="Salcher M."/>
            <person name="Ghai R."/>
            <person name="Kavagutti S V."/>
        </authorList>
    </citation>
    <scope>NUCLEOTIDE SEQUENCE</scope>
</reference>
<dbReference type="Gene3D" id="3.40.50.300">
    <property type="entry name" value="P-loop containing nucleotide triphosphate hydrolases"/>
    <property type="match status" value="1"/>
</dbReference>
<dbReference type="Pfam" id="PF03354">
    <property type="entry name" value="TerL_ATPase"/>
    <property type="match status" value="1"/>
</dbReference>
<feature type="domain" description="Terminase large subunit-like endonuclease" evidence="2">
    <location>
        <begin position="222"/>
        <end position="328"/>
    </location>
</feature>
<dbReference type="InterPro" id="IPR046461">
    <property type="entry name" value="TerL_ATPase"/>
</dbReference>
<sequence length="492" mass="55268">MTRKIKPPLGASTDGEHVSSFIEGFCRLSKGGRAGELIKLRPWQRDILHEIYRLRPDGRRQYRRGLLGLPRKNGKSLIGAGIALYGLLDEIGAEVYCVAGDRLQAKIVFGEARRMVELDPELSSRFRIYRDALEYPETGSVLRALAADSKRQEGLNPSLVVFDEVHVQPNDNLWSTMNLGSGTRENPLVLGITTAGSKTDSRGGDSMAYRLWQYGERVRAGEVSDDTFFYRWYAADQECDPHDPEAWRKANPAFGDFLDPEDFSSAVKSLPEAEFKTKRLNLWVSSATTWMPHGAWDACTSERRLQDGEEIVVGFDGSFSNDSTALVASTLDGFVEVLGMWERPLDDEHWRVDIAEVEETIRQVCKRYKVREVACDPYRWQRSLSILQAEGLPMVEFGQSPSRMIPATSLFFDAVTQGRLTHSGDPRLSRHVANATIKIDAQGPRLQKEHRSSPRKIDAAVAAVVCYARAVHLANTPPEEKPQVRFWSPVDV</sequence>